<accession>A0A812W813</accession>
<protein>
    <recommendedName>
        <fullName evidence="2">EF-hand domain-containing protein</fullName>
    </recommendedName>
</protein>
<sequence length="295" mass="34042">YGLQRSLTPDLWDLVGDAMRKMSEDIRGHSTFFHFLKKAYPGCKLKHLATFEGWCCQYDDLQKRSAEMDLLTEARDIFEKKNAMPVLPVDDQARLEKEFEEMDIFGTGCVEVAAIQRRWGWDEQMTRDIIAKYDVSEDGCLDKGDFLRMMCPDGYRLPSMQGEDRDVFGMLLTGSIRYLEDAILKEEGLYAEDHGPLAKAPKEARLKPTPFSLLPEIPEATWTFWNELFTRLDADEDDHIRERDLLREGLLSPEVARHLMTIIDPEHPDSFTRRGFLTACLKASGCRRAKFECGR</sequence>
<keyword evidence="4" id="KW-1185">Reference proteome</keyword>
<proteinExistence type="predicted"/>
<evidence type="ECO:0000313" key="3">
    <source>
        <dbReference type="EMBL" id="CAE7672331.1"/>
    </source>
</evidence>
<comment type="caution">
    <text evidence="3">The sequence shown here is derived from an EMBL/GenBank/DDBJ whole genome shotgun (WGS) entry which is preliminary data.</text>
</comment>
<reference evidence="3" key="1">
    <citation type="submission" date="2021-02" db="EMBL/GenBank/DDBJ databases">
        <authorList>
            <person name="Dougan E. K."/>
            <person name="Rhodes N."/>
            <person name="Thang M."/>
            <person name="Chan C."/>
        </authorList>
    </citation>
    <scope>NUCLEOTIDE SEQUENCE</scope>
</reference>
<evidence type="ECO:0000256" key="1">
    <source>
        <dbReference type="ARBA" id="ARBA00022837"/>
    </source>
</evidence>
<dbReference type="InterPro" id="IPR018247">
    <property type="entry name" value="EF_Hand_1_Ca_BS"/>
</dbReference>
<feature type="non-terminal residue" evidence="3">
    <location>
        <position position="1"/>
    </location>
</feature>
<gene>
    <name evidence="3" type="ORF">SPIL2461_LOCUS18567</name>
</gene>
<feature type="domain" description="EF-hand" evidence="2">
    <location>
        <begin position="121"/>
        <end position="156"/>
    </location>
</feature>
<dbReference type="EMBL" id="CAJNIZ010043903">
    <property type="protein sequence ID" value="CAE7672331.1"/>
    <property type="molecule type" value="Genomic_DNA"/>
</dbReference>
<keyword evidence="1" id="KW-0106">Calcium</keyword>
<dbReference type="OrthoDB" id="440826at2759"/>
<dbReference type="Proteomes" id="UP000649617">
    <property type="component" value="Unassembled WGS sequence"/>
</dbReference>
<dbReference type="SUPFAM" id="SSF47473">
    <property type="entry name" value="EF-hand"/>
    <property type="match status" value="1"/>
</dbReference>
<evidence type="ECO:0000313" key="4">
    <source>
        <dbReference type="Proteomes" id="UP000649617"/>
    </source>
</evidence>
<dbReference type="PROSITE" id="PS00018">
    <property type="entry name" value="EF_HAND_1"/>
    <property type="match status" value="1"/>
</dbReference>
<dbReference type="AlphaFoldDB" id="A0A812W813"/>
<dbReference type="GO" id="GO:0005509">
    <property type="term" value="F:calcium ion binding"/>
    <property type="evidence" value="ECO:0007669"/>
    <property type="project" value="InterPro"/>
</dbReference>
<organism evidence="3 4">
    <name type="scientific">Symbiodinium pilosum</name>
    <name type="common">Dinoflagellate</name>
    <dbReference type="NCBI Taxonomy" id="2952"/>
    <lineage>
        <taxon>Eukaryota</taxon>
        <taxon>Sar</taxon>
        <taxon>Alveolata</taxon>
        <taxon>Dinophyceae</taxon>
        <taxon>Suessiales</taxon>
        <taxon>Symbiodiniaceae</taxon>
        <taxon>Symbiodinium</taxon>
    </lineage>
</organism>
<dbReference type="PROSITE" id="PS50222">
    <property type="entry name" value="EF_HAND_2"/>
    <property type="match status" value="1"/>
</dbReference>
<evidence type="ECO:0000259" key="2">
    <source>
        <dbReference type="PROSITE" id="PS50222"/>
    </source>
</evidence>
<dbReference type="Gene3D" id="1.10.238.10">
    <property type="entry name" value="EF-hand"/>
    <property type="match status" value="1"/>
</dbReference>
<dbReference type="InterPro" id="IPR011992">
    <property type="entry name" value="EF-hand-dom_pair"/>
</dbReference>
<name>A0A812W813_SYMPI</name>
<dbReference type="InterPro" id="IPR002048">
    <property type="entry name" value="EF_hand_dom"/>
</dbReference>